<dbReference type="STRING" id="1122189.SAMN02745165_03431"/>
<keyword evidence="5 8" id="KW-1133">Transmembrane helix</keyword>
<dbReference type="EMBL" id="FQZT01000022">
    <property type="protein sequence ID" value="SHJ88121.1"/>
    <property type="molecule type" value="Genomic_DNA"/>
</dbReference>
<evidence type="ECO:0000256" key="4">
    <source>
        <dbReference type="ARBA" id="ARBA00022692"/>
    </source>
</evidence>
<feature type="transmembrane region" description="Helical" evidence="8">
    <location>
        <begin position="368"/>
        <end position="395"/>
    </location>
</feature>
<feature type="transmembrane region" description="Helical" evidence="8">
    <location>
        <begin position="281"/>
        <end position="306"/>
    </location>
</feature>
<feature type="transmembrane region" description="Helical" evidence="8">
    <location>
        <begin position="147"/>
        <end position="166"/>
    </location>
</feature>
<feature type="transmembrane region" description="Helical" evidence="8">
    <location>
        <begin position="416"/>
        <end position="436"/>
    </location>
</feature>
<dbReference type="Proteomes" id="UP000184171">
    <property type="component" value="Unassembled WGS sequence"/>
</dbReference>
<dbReference type="InterPro" id="IPR019899">
    <property type="entry name" value="Na/solute_symporter_VC_2705"/>
</dbReference>
<reference evidence="10 11" key="1">
    <citation type="submission" date="2016-11" db="EMBL/GenBank/DDBJ databases">
        <authorList>
            <person name="Jaros S."/>
            <person name="Januszkiewicz K."/>
            <person name="Wedrychowicz H."/>
        </authorList>
    </citation>
    <scope>NUCLEOTIDE SEQUENCE [LARGE SCALE GENOMIC DNA]</scope>
    <source>
        <strain evidence="10 11">DSM 5091</strain>
    </source>
</reference>
<dbReference type="InterPro" id="IPR050277">
    <property type="entry name" value="Sodium:Solute_Symporter"/>
</dbReference>
<feature type="transmembrane region" description="Helical" evidence="8">
    <location>
        <begin position="107"/>
        <end position="126"/>
    </location>
</feature>
<feature type="chain" id="PRO_5013133325" evidence="9">
    <location>
        <begin position="25"/>
        <end position="557"/>
    </location>
</feature>
<dbReference type="GO" id="GO:0022857">
    <property type="term" value="F:transmembrane transporter activity"/>
    <property type="evidence" value="ECO:0007669"/>
    <property type="project" value="InterPro"/>
</dbReference>
<dbReference type="RefSeq" id="WP_072909957.1">
    <property type="nucleotide sequence ID" value="NZ_FQZT01000022.1"/>
</dbReference>
<feature type="transmembrane region" description="Helical" evidence="8">
    <location>
        <begin position="442"/>
        <end position="463"/>
    </location>
</feature>
<evidence type="ECO:0000256" key="5">
    <source>
        <dbReference type="ARBA" id="ARBA00022989"/>
    </source>
</evidence>
<evidence type="ECO:0000256" key="3">
    <source>
        <dbReference type="ARBA" id="ARBA00022448"/>
    </source>
</evidence>
<evidence type="ECO:0000256" key="1">
    <source>
        <dbReference type="ARBA" id="ARBA00004141"/>
    </source>
</evidence>
<comment type="subcellular location">
    <subcellularLocation>
        <location evidence="1">Membrane</location>
        <topology evidence="1">Multi-pass membrane protein</topology>
    </subcellularLocation>
</comment>
<keyword evidence="11" id="KW-1185">Reference proteome</keyword>
<dbReference type="AlphaFoldDB" id="A0A1M6MXC5"/>
<feature type="transmembrane region" description="Helical" evidence="8">
    <location>
        <begin position="213"/>
        <end position="230"/>
    </location>
</feature>
<name>A0A1M6MXC5_MALRU</name>
<evidence type="ECO:0000256" key="7">
    <source>
        <dbReference type="RuleBase" id="RU362091"/>
    </source>
</evidence>
<proteinExistence type="inferred from homology"/>
<dbReference type="InterPro" id="IPR001734">
    <property type="entry name" value="Na/solute_symporter"/>
</dbReference>
<dbReference type="OrthoDB" id="9764416at2"/>
<dbReference type="PROSITE" id="PS50283">
    <property type="entry name" value="NA_SOLUT_SYMP_3"/>
    <property type="match status" value="1"/>
</dbReference>
<feature type="transmembrane region" description="Helical" evidence="8">
    <location>
        <begin position="502"/>
        <end position="523"/>
    </location>
</feature>
<keyword evidence="6 8" id="KW-0472">Membrane</keyword>
<evidence type="ECO:0000313" key="10">
    <source>
        <dbReference type="EMBL" id="SHJ88121.1"/>
    </source>
</evidence>
<feature type="transmembrane region" description="Helical" evidence="8">
    <location>
        <begin position="40"/>
        <end position="58"/>
    </location>
</feature>
<feature type="transmembrane region" description="Helical" evidence="8">
    <location>
        <begin position="318"/>
        <end position="338"/>
    </location>
</feature>
<gene>
    <name evidence="10" type="ORF">SAMN02745165_03431</name>
</gene>
<sequence>MKKQSLRLLTSLSMILLFSGLTFAAGEEITQIKPGFKLVPAIIMIALLCVYIGVGFLSKVSSTSGYWVAGQGIGKLGNGAAIASDWMSAASFMGVAGLLYLKGWFGLGYIVGWTGGYVLLLCLIAAQIRRFGKYTIPEFLGDRYNSHGVRMIAASVTVIIAITYSTAQFKGIGLICGWIFGMDYTMSVFFAAAVVCLYMLISGMAGVTRNQQIQYVVLISAFLLPLWFLIKKAGGVGVLPQLEYGKILGDLMDGKTALGQLDANATEALRRDFLPWGHGDFYHFVALVFTLMVGTAGLPHIMIRFYTVKNEDTARKSVLWGLFFIGLLYWSSPVYAILGKFWNPAGGANVADVIILSAPETAELGTPFIGYLAAGALAAGLSTVAGLLVAGASAIAHDWYTTVLRPDCSDRQALQVGRMVTAILCIIVIFFALHPIALIAQIVAMAFALAGNTIFPVVVLGIWYSKSNKYGALAGMCFGLGMTLLAMFGWSAEIAAFGGEGLLPATSSALIVCPLAFLINIVVSNIMHDKLDEDSQIKGDNLLRKIHNLPETNDPGF</sequence>
<feature type="transmembrane region" description="Helical" evidence="8">
    <location>
        <begin position="470"/>
        <end position="490"/>
    </location>
</feature>
<evidence type="ECO:0000256" key="9">
    <source>
        <dbReference type="SAM" id="SignalP"/>
    </source>
</evidence>
<evidence type="ECO:0000256" key="8">
    <source>
        <dbReference type="SAM" id="Phobius"/>
    </source>
</evidence>
<evidence type="ECO:0000256" key="6">
    <source>
        <dbReference type="ARBA" id="ARBA00023136"/>
    </source>
</evidence>
<dbReference type="GO" id="GO:0005886">
    <property type="term" value="C:plasma membrane"/>
    <property type="evidence" value="ECO:0007669"/>
    <property type="project" value="TreeGrafter"/>
</dbReference>
<keyword evidence="3" id="KW-0813">Transport</keyword>
<dbReference type="PANTHER" id="PTHR48086">
    <property type="entry name" value="SODIUM/PROLINE SYMPORTER-RELATED"/>
    <property type="match status" value="1"/>
</dbReference>
<evidence type="ECO:0000313" key="11">
    <source>
        <dbReference type="Proteomes" id="UP000184171"/>
    </source>
</evidence>
<dbReference type="InterPro" id="IPR038377">
    <property type="entry name" value="Na/Glc_symporter_sf"/>
</dbReference>
<evidence type="ECO:0000256" key="2">
    <source>
        <dbReference type="ARBA" id="ARBA00006434"/>
    </source>
</evidence>
<keyword evidence="9" id="KW-0732">Signal</keyword>
<feature type="transmembrane region" description="Helical" evidence="8">
    <location>
        <begin position="172"/>
        <end position="201"/>
    </location>
</feature>
<dbReference type="Gene3D" id="1.20.1730.10">
    <property type="entry name" value="Sodium/glucose cotransporter"/>
    <property type="match status" value="1"/>
</dbReference>
<feature type="signal peptide" evidence="9">
    <location>
        <begin position="1"/>
        <end position="24"/>
    </location>
</feature>
<accession>A0A1M6MXC5</accession>
<keyword evidence="4 8" id="KW-0812">Transmembrane</keyword>
<dbReference type="NCBIfam" id="TIGR03648">
    <property type="entry name" value="Na_symport_lg"/>
    <property type="match status" value="1"/>
</dbReference>
<dbReference type="PANTHER" id="PTHR48086:SF5">
    <property type="entry name" value="NA(+):SOLUTE SYMPORTER (SSF FAMILY)"/>
    <property type="match status" value="1"/>
</dbReference>
<comment type="similarity">
    <text evidence="2 7">Belongs to the sodium:solute symporter (SSF) (TC 2.A.21) family.</text>
</comment>
<protein>
    <submittedName>
        <fullName evidence="10">Cation/acetate symporter</fullName>
    </submittedName>
</protein>
<organism evidence="10 11">
    <name type="scientific">Malonomonas rubra DSM 5091</name>
    <dbReference type="NCBI Taxonomy" id="1122189"/>
    <lineage>
        <taxon>Bacteria</taxon>
        <taxon>Pseudomonadati</taxon>
        <taxon>Thermodesulfobacteriota</taxon>
        <taxon>Desulfuromonadia</taxon>
        <taxon>Desulfuromonadales</taxon>
        <taxon>Geopsychrobacteraceae</taxon>
        <taxon>Malonomonas</taxon>
    </lineage>
</organism>
<dbReference type="CDD" id="cd11480">
    <property type="entry name" value="SLC5sbd_u4"/>
    <property type="match status" value="1"/>
</dbReference>
<dbReference type="Pfam" id="PF00474">
    <property type="entry name" value="SSF"/>
    <property type="match status" value="1"/>
</dbReference>